<dbReference type="RefSeq" id="WP_260995958.1">
    <property type="nucleotide sequence ID" value="NZ_JAODWD010000007.1"/>
</dbReference>
<sequence length="125" mass="13848">MSGTLFFDGACGMCTRAMYFVLKLDRTGGLRMATLQSDDAPERLGVPASRILDAARWLDDDGDRYDGAEAMNAAVSAALGTRLPLRIYRIPGVRWLQDAVYGWVVDHRYRFPGTTPYCQSHPVAC</sequence>
<evidence type="ECO:0000313" key="2">
    <source>
        <dbReference type="Proteomes" id="UP001206639"/>
    </source>
</evidence>
<comment type="caution">
    <text evidence="1">The sequence shown here is derived from an EMBL/GenBank/DDBJ whole genome shotgun (WGS) entry which is preliminary data.</text>
</comment>
<dbReference type="EMBL" id="JAODWD010000007">
    <property type="protein sequence ID" value="MCT7661886.1"/>
    <property type="molecule type" value="Genomic_DNA"/>
</dbReference>
<reference evidence="2" key="1">
    <citation type="submission" date="2023-07" db="EMBL/GenBank/DDBJ databases">
        <authorList>
            <person name="Deng Y."/>
            <person name="Zhang Y.-Q."/>
        </authorList>
    </citation>
    <scope>NUCLEOTIDE SEQUENCE [LARGE SCALE GENOMIC DNA]</scope>
    <source>
        <strain evidence="2">CPCC 205710</strain>
    </source>
</reference>
<keyword evidence="2" id="KW-1185">Reference proteome</keyword>
<dbReference type="Proteomes" id="UP001206639">
    <property type="component" value="Unassembled WGS sequence"/>
</dbReference>
<protein>
    <submittedName>
        <fullName evidence="1">DUF393 domain-containing protein</fullName>
    </submittedName>
</protein>
<organism evidence="1 2">
    <name type="scientific">Mycobacterium deserti</name>
    <dbReference type="NCBI Taxonomy" id="2978347"/>
    <lineage>
        <taxon>Bacteria</taxon>
        <taxon>Bacillati</taxon>
        <taxon>Actinomycetota</taxon>
        <taxon>Actinomycetes</taxon>
        <taxon>Mycobacteriales</taxon>
        <taxon>Mycobacteriaceae</taxon>
        <taxon>Mycobacterium</taxon>
    </lineage>
</organism>
<dbReference type="Pfam" id="PF04134">
    <property type="entry name" value="DCC1-like"/>
    <property type="match status" value="1"/>
</dbReference>
<dbReference type="InterPro" id="IPR007263">
    <property type="entry name" value="DCC1-like"/>
</dbReference>
<gene>
    <name evidence="1" type="ORF">N4S67_26165</name>
</gene>
<evidence type="ECO:0000313" key="1">
    <source>
        <dbReference type="EMBL" id="MCT7661886.1"/>
    </source>
</evidence>
<proteinExistence type="predicted"/>
<accession>A0ABT2MIS7</accession>
<name>A0ABT2MIS7_9MYCO</name>